<dbReference type="Gene3D" id="1.20.1440.240">
    <property type="match status" value="1"/>
</dbReference>
<evidence type="ECO:0000256" key="3">
    <source>
        <dbReference type="ARBA" id="ARBA00012535"/>
    </source>
</evidence>
<dbReference type="InterPro" id="IPR036188">
    <property type="entry name" value="FAD/NAD-bd_sf"/>
</dbReference>
<evidence type="ECO:0000256" key="6">
    <source>
        <dbReference type="ARBA" id="ARBA00047321"/>
    </source>
</evidence>
<dbReference type="Pfam" id="PF01593">
    <property type="entry name" value="Amino_oxidase"/>
    <property type="match status" value="1"/>
</dbReference>
<dbReference type="PANTHER" id="PTHR10742:SF342">
    <property type="entry name" value="AMINE OXIDASE"/>
    <property type="match status" value="1"/>
</dbReference>
<keyword evidence="5" id="KW-0073">Auxin biosynthesis</keyword>
<dbReference type="Gene3D" id="3.90.660.10">
    <property type="match status" value="1"/>
</dbReference>
<gene>
    <name evidence="8" type="ORF">GGQ89_001074</name>
</gene>
<dbReference type="InterPro" id="IPR050281">
    <property type="entry name" value="Flavin_monoamine_oxidase"/>
</dbReference>
<evidence type="ECO:0000256" key="2">
    <source>
        <dbReference type="ARBA" id="ARBA00005833"/>
    </source>
</evidence>
<accession>A0ABR6K706</accession>
<comment type="catalytic activity">
    <reaction evidence="6">
        <text>L-tryptophan + O2 = indole-3-acetamide + CO2 + H2O</text>
        <dbReference type="Rhea" id="RHEA:16165"/>
        <dbReference type="ChEBI" id="CHEBI:15377"/>
        <dbReference type="ChEBI" id="CHEBI:15379"/>
        <dbReference type="ChEBI" id="CHEBI:16031"/>
        <dbReference type="ChEBI" id="CHEBI:16526"/>
        <dbReference type="ChEBI" id="CHEBI:57912"/>
        <dbReference type="EC" id="1.13.12.3"/>
    </reaction>
</comment>
<dbReference type="Proteomes" id="UP000584663">
    <property type="component" value="Unassembled WGS sequence"/>
</dbReference>
<comment type="pathway">
    <text evidence="1">Plant hormone metabolism; auxin biosynthesis.</text>
</comment>
<keyword evidence="8" id="KW-0560">Oxidoreductase</keyword>
<organism evidence="8 9">
    <name type="scientific">Sphingomonas yabuuchiae</name>
    <dbReference type="NCBI Taxonomy" id="172044"/>
    <lineage>
        <taxon>Bacteria</taxon>
        <taxon>Pseudomonadati</taxon>
        <taxon>Pseudomonadota</taxon>
        <taxon>Alphaproteobacteria</taxon>
        <taxon>Sphingomonadales</taxon>
        <taxon>Sphingomonadaceae</taxon>
        <taxon>Sphingomonas</taxon>
    </lineage>
</organism>
<sequence length="592" mass="64776">MKISFHFESLTDRVSDRKLRVYPLGGCPRPVILTLKRMLMAWWRFRTAALFSVRAKGNGVAMATRRTVLGKLGMLAGLGPMMGAMQALGMAGFAHAEYWVPLPTEVGHGRHVVVLGAGIAGLVAAYELEQAGFLVTLLEARDRVGGRAWTVRDGDRIEMVGEATQTARFSDGIYFNAGPARIPSFHQGLLGYAKQFGVPMEVEVNSSRSAYIMGDDGSKIRMRTAINDMRGRIAELLAKAINQGSLDRELTAADRERLTPFLKAYGDLDATGGFKGTERSGFGNAPGAGVTFASPSTALPLEQLLANQRLPMTLFEDNLYMQATMFEPVGGMDRIHAGFARHLRRPPLLGAEVTQIRQQHAGVEVVYRDRSSAVVSRVSADYLICTIPFPVLAKIDTNFSPRLKQTVESVKYDYSNKVAFESPRFWEQEQIYGGLSFVGGPTTLVWYPSAGLHSERGMILGCYSSGPVAAEFEKRPIAEQIAFSRGVIDRLHPGHGADCVNGLAVNWHKIPFSLGPWPDWNAGSANGRQEGHIDTPAFRFLQEPEGRIYFAGAALSQTPGWQEGGIQSARRQVTMLGRRVASEGAARALRRT</sequence>
<evidence type="ECO:0000313" key="8">
    <source>
        <dbReference type="EMBL" id="MBB4608872.1"/>
    </source>
</evidence>
<evidence type="ECO:0000313" key="9">
    <source>
        <dbReference type="Proteomes" id="UP000584663"/>
    </source>
</evidence>
<dbReference type="InterPro" id="IPR002937">
    <property type="entry name" value="Amino_oxidase"/>
</dbReference>
<dbReference type="PANTHER" id="PTHR10742">
    <property type="entry name" value="FLAVIN MONOAMINE OXIDASE"/>
    <property type="match status" value="1"/>
</dbReference>
<evidence type="ECO:0000256" key="1">
    <source>
        <dbReference type="ARBA" id="ARBA00004814"/>
    </source>
</evidence>
<proteinExistence type="inferred from homology"/>
<comment type="similarity">
    <text evidence="2">Belongs to the tryptophan 2-monooxygenase family.</text>
</comment>
<feature type="domain" description="Amine oxidase" evidence="7">
    <location>
        <begin position="119"/>
        <end position="572"/>
    </location>
</feature>
<dbReference type="EMBL" id="JACHNX010000002">
    <property type="protein sequence ID" value="MBB4608872.1"/>
    <property type="molecule type" value="Genomic_DNA"/>
</dbReference>
<evidence type="ECO:0000259" key="7">
    <source>
        <dbReference type="Pfam" id="PF01593"/>
    </source>
</evidence>
<name>A0ABR6K706_9SPHN</name>
<dbReference type="SUPFAM" id="SSF54373">
    <property type="entry name" value="FAD-linked reductases, C-terminal domain"/>
    <property type="match status" value="1"/>
</dbReference>
<evidence type="ECO:0000256" key="5">
    <source>
        <dbReference type="ARBA" id="ARBA00023070"/>
    </source>
</evidence>
<dbReference type="GO" id="GO:0097621">
    <property type="term" value="F:monoamine oxidase activity"/>
    <property type="evidence" value="ECO:0007669"/>
    <property type="project" value="UniProtKB-EC"/>
</dbReference>
<dbReference type="Gene3D" id="3.50.50.60">
    <property type="entry name" value="FAD/NAD(P)-binding domain"/>
    <property type="match status" value="1"/>
</dbReference>
<comment type="caution">
    <text evidence="8">The sequence shown here is derived from an EMBL/GenBank/DDBJ whole genome shotgun (WGS) entry which is preliminary data.</text>
</comment>
<evidence type="ECO:0000256" key="4">
    <source>
        <dbReference type="ARBA" id="ARBA00017871"/>
    </source>
</evidence>
<protein>
    <recommendedName>
        <fullName evidence="4">Tryptophan 2-monooxygenase</fullName>
        <ecNumber evidence="3">1.13.12.3</ecNumber>
    </recommendedName>
</protein>
<dbReference type="SUPFAM" id="SSF51905">
    <property type="entry name" value="FAD/NAD(P)-binding domain"/>
    <property type="match status" value="1"/>
</dbReference>
<keyword evidence="9" id="KW-1185">Reference proteome</keyword>
<dbReference type="EC" id="1.13.12.3" evidence="3"/>
<reference evidence="8 9" key="1">
    <citation type="submission" date="2020-08" db="EMBL/GenBank/DDBJ databases">
        <title>Genomic Encyclopedia of Type Strains, Phase IV (KMG-IV): sequencing the most valuable type-strain genomes for metagenomic binning, comparative biology and taxonomic classification.</title>
        <authorList>
            <person name="Goeker M."/>
        </authorList>
    </citation>
    <scope>NUCLEOTIDE SEQUENCE [LARGE SCALE GENOMIC DNA]</scope>
    <source>
        <strain evidence="8 9">DSM 14562</strain>
    </source>
</reference>